<dbReference type="EMBL" id="NJET01000292">
    <property type="protein sequence ID" value="PHH58820.1"/>
    <property type="molecule type" value="Genomic_DNA"/>
</dbReference>
<feature type="compositionally biased region" description="Basic residues" evidence="1">
    <location>
        <begin position="486"/>
        <end position="500"/>
    </location>
</feature>
<feature type="region of interest" description="Disordered" evidence="1">
    <location>
        <begin position="475"/>
        <end position="524"/>
    </location>
</feature>
<organism evidence="2 3">
    <name type="scientific">Ophiocordyceps australis</name>
    <dbReference type="NCBI Taxonomy" id="1399860"/>
    <lineage>
        <taxon>Eukaryota</taxon>
        <taxon>Fungi</taxon>
        <taxon>Dikarya</taxon>
        <taxon>Ascomycota</taxon>
        <taxon>Pezizomycotina</taxon>
        <taxon>Sordariomycetes</taxon>
        <taxon>Hypocreomycetidae</taxon>
        <taxon>Hypocreales</taxon>
        <taxon>Ophiocordycipitaceae</taxon>
        <taxon>Ophiocordyceps</taxon>
    </lineage>
</organism>
<gene>
    <name evidence="2" type="ORF">CDD81_4358</name>
</gene>
<evidence type="ECO:0008006" key="4">
    <source>
        <dbReference type="Google" id="ProtNLM"/>
    </source>
</evidence>
<protein>
    <recommendedName>
        <fullName evidence="4">MEI5 protein</fullName>
    </recommendedName>
</protein>
<proteinExistence type="predicted"/>
<evidence type="ECO:0000256" key="1">
    <source>
        <dbReference type="SAM" id="MobiDB-lite"/>
    </source>
</evidence>
<feature type="compositionally biased region" description="Low complexity" evidence="1">
    <location>
        <begin position="515"/>
        <end position="524"/>
    </location>
</feature>
<evidence type="ECO:0000313" key="3">
    <source>
        <dbReference type="Proteomes" id="UP000226192"/>
    </source>
</evidence>
<sequence length="524" mass="57676">MAPAELGRTAENFVTQLEALVAGGAYKQLRSVVEENGQLRDENGALRVTNRENMRTLAQLQQQVYDGEALVQRQAQAVEALQAESASLQSELDGARHRMEEDRSSASRTIEERQGALEDTTRVVAELLAATKKKDDQIEGVHSELRVERDKARGLLQSGQETKAELEKAQKTLQASLDRIGRLEKFATRMETPPREKVCQYLHNIFTAAYDLATCFFGAELDRDVLDDAAALETMRNHNLVKRAIPLPLSNSAAARQMRVAAALAIIADSLAQYILQPTYLLRDSNELSDLLAGLSIEDPAREAYVRAVLLSVSPDRQEQNRRTRCGHAVVDVLSYTASLLSSPERIDDLRAALEAMCEQVCAEWSHVQALAERVETSFDTYESHEWRCLGLPDSDRRSSLGNMTAAMSPRTRSSTLVSPKPATLNGTTDEAARSEASLARDDVQAAVWPAFVVYRDSATELLEKGFALTEAQTRPAQEEEVAGQGKRRAARVAARRAHARAATVNGDETDSRRASFLSRSAAG</sequence>
<evidence type="ECO:0000313" key="2">
    <source>
        <dbReference type="EMBL" id="PHH58820.1"/>
    </source>
</evidence>
<keyword evidence="3" id="KW-1185">Reference proteome</keyword>
<dbReference type="OrthoDB" id="5421041at2759"/>
<reference evidence="2 3" key="1">
    <citation type="submission" date="2017-06" db="EMBL/GenBank/DDBJ databases">
        <title>Ant-infecting Ophiocordyceps genomes reveal a high diversity of potential behavioral manipulation genes and a possible major role for enterotoxins.</title>
        <authorList>
            <person name="De Bekker C."/>
            <person name="Evans H.C."/>
            <person name="Brachmann A."/>
            <person name="Hughes D.P."/>
        </authorList>
    </citation>
    <scope>NUCLEOTIDE SEQUENCE [LARGE SCALE GENOMIC DNA]</scope>
    <source>
        <strain evidence="2 3">Map64</strain>
    </source>
</reference>
<feature type="region of interest" description="Disordered" evidence="1">
    <location>
        <begin position="89"/>
        <end position="115"/>
    </location>
</feature>
<feature type="compositionally biased region" description="Basic and acidic residues" evidence="1">
    <location>
        <begin position="93"/>
        <end position="115"/>
    </location>
</feature>
<accession>A0A2C5XUS1</accession>
<dbReference type="Proteomes" id="UP000226192">
    <property type="component" value="Unassembled WGS sequence"/>
</dbReference>
<feature type="region of interest" description="Disordered" evidence="1">
    <location>
        <begin position="405"/>
        <end position="430"/>
    </location>
</feature>
<name>A0A2C5XUS1_9HYPO</name>
<comment type="caution">
    <text evidence="2">The sequence shown here is derived from an EMBL/GenBank/DDBJ whole genome shotgun (WGS) entry which is preliminary data.</text>
</comment>
<dbReference type="AlphaFoldDB" id="A0A2C5XUS1"/>